<organism evidence="1 2">
    <name type="scientific">Umbelopsis ramanniana AG</name>
    <dbReference type="NCBI Taxonomy" id="1314678"/>
    <lineage>
        <taxon>Eukaryota</taxon>
        <taxon>Fungi</taxon>
        <taxon>Fungi incertae sedis</taxon>
        <taxon>Mucoromycota</taxon>
        <taxon>Mucoromycotina</taxon>
        <taxon>Umbelopsidomycetes</taxon>
        <taxon>Umbelopsidales</taxon>
        <taxon>Umbelopsidaceae</taxon>
        <taxon>Umbelopsis</taxon>
    </lineage>
</organism>
<proteinExistence type="predicted"/>
<evidence type="ECO:0000313" key="1">
    <source>
        <dbReference type="EMBL" id="KAI8583218.1"/>
    </source>
</evidence>
<dbReference type="Pfam" id="PF07350">
    <property type="entry name" value="Gig2-like"/>
    <property type="match status" value="1"/>
</dbReference>
<accession>A0AAD5HIF4</accession>
<reference evidence="1" key="2">
    <citation type="journal article" date="2022" name="Proc. Natl. Acad. Sci. U.S.A.">
        <title>Diploid-dominant life cycles characterize the early evolution of Fungi.</title>
        <authorList>
            <person name="Amses K.R."/>
            <person name="Simmons D.R."/>
            <person name="Longcore J.E."/>
            <person name="Mondo S.J."/>
            <person name="Seto K."/>
            <person name="Jeronimo G.H."/>
            <person name="Bonds A.E."/>
            <person name="Quandt C.A."/>
            <person name="Davis W.J."/>
            <person name="Chang Y."/>
            <person name="Federici B.A."/>
            <person name="Kuo A."/>
            <person name="LaButti K."/>
            <person name="Pangilinan J."/>
            <person name="Andreopoulos W."/>
            <person name="Tritt A."/>
            <person name="Riley R."/>
            <person name="Hundley H."/>
            <person name="Johnson J."/>
            <person name="Lipzen A."/>
            <person name="Barry K."/>
            <person name="Lang B.F."/>
            <person name="Cuomo C.A."/>
            <person name="Buchler N.E."/>
            <person name="Grigoriev I.V."/>
            <person name="Spatafora J.W."/>
            <person name="Stajich J.E."/>
            <person name="James T.Y."/>
        </authorList>
    </citation>
    <scope>NUCLEOTIDE SEQUENCE</scope>
    <source>
        <strain evidence="1">AG</strain>
    </source>
</reference>
<sequence>MFAAKKSGDITSAFAFGVKDELPARYKALKDQLRPNDIQKAWERLLAVYEKESERIQKLGSSSVTEVNFKDILANNGRFPEETIKELRKSGCVVVRGVYEREEALGYKQQVLDYIAKHPGIDGYPANNPQIWELYWTKGQAKARSHPNFLTVSTALNQIWHASEDAAIDLSTNVTYCDRLRIRESGDKSFSLSEHVDGGSVERWEDPEYRKCYQKILDGKWEEYDPFDATHRVDATMDMYDCGGGCSMFRSFQGWVSLSDVQSPGGGTLKVCPLIKETTSYIMMRPLLDDLKDSSDMGGSRPGSQQLLSKEQHPHIIDTMVSIPSVHPGDCVFWSADTVHAVENECNNPTDSSVFYIPVAPLCAINSKCLRRQRENFDKGLTPPDFPGNNCEVDFDDRAKPQDLSDLGKLGMGYTRFEEKADMTKGQREAIRTANSCLFD</sequence>
<dbReference type="InterPro" id="IPR010856">
    <property type="entry name" value="Gig2-like"/>
</dbReference>
<dbReference type="EMBL" id="MU620897">
    <property type="protein sequence ID" value="KAI8583218.1"/>
    <property type="molecule type" value="Genomic_DNA"/>
</dbReference>
<dbReference type="Proteomes" id="UP001206595">
    <property type="component" value="Unassembled WGS sequence"/>
</dbReference>
<reference evidence="1" key="1">
    <citation type="submission" date="2021-06" db="EMBL/GenBank/DDBJ databases">
        <authorList>
            <consortium name="DOE Joint Genome Institute"/>
            <person name="Mondo S.J."/>
            <person name="Amses K.R."/>
            <person name="Simmons D.R."/>
            <person name="Longcore J.E."/>
            <person name="Seto K."/>
            <person name="Alves G.H."/>
            <person name="Bonds A.E."/>
            <person name="Quandt C.A."/>
            <person name="Davis W.J."/>
            <person name="Chang Y."/>
            <person name="Letcher P.M."/>
            <person name="Powell M.J."/>
            <person name="Kuo A."/>
            <person name="Labutti K."/>
            <person name="Pangilinan J."/>
            <person name="Andreopoulos W."/>
            <person name="Tritt A."/>
            <person name="Riley R."/>
            <person name="Hundley H."/>
            <person name="Johnson J."/>
            <person name="Lipzen A."/>
            <person name="Barry K."/>
            <person name="Berbee M.L."/>
            <person name="Buchler N.E."/>
            <person name="Grigoriev I.V."/>
            <person name="Spatafora J.W."/>
            <person name="Stajich J.E."/>
            <person name="James T.Y."/>
        </authorList>
    </citation>
    <scope>NUCLEOTIDE SEQUENCE</scope>
    <source>
        <strain evidence="1">AG</strain>
    </source>
</reference>
<protein>
    <recommendedName>
        <fullName evidence="3">DUF1479-domain-containing protein</fullName>
    </recommendedName>
</protein>
<dbReference type="SUPFAM" id="SSF51197">
    <property type="entry name" value="Clavaminate synthase-like"/>
    <property type="match status" value="1"/>
</dbReference>
<comment type="caution">
    <text evidence="1">The sequence shown here is derived from an EMBL/GenBank/DDBJ whole genome shotgun (WGS) entry which is preliminary data.</text>
</comment>
<dbReference type="InterPro" id="IPR027443">
    <property type="entry name" value="IPNS-like_sf"/>
</dbReference>
<dbReference type="Gene3D" id="2.60.120.330">
    <property type="entry name" value="B-lactam Antibiotic, Isopenicillin N Synthase, Chain"/>
    <property type="match status" value="1"/>
</dbReference>
<gene>
    <name evidence="1" type="ORF">K450DRAFT_277693</name>
</gene>
<evidence type="ECO:0000313" key="2">
    <source>
        <dbReference type="Proteomes" id="UP001206595"/>
    </source>
</evidence>
<name>A0AAD5HIF4_UMBRA</name>
<dbReference type="PANTHER" id="PTHR30613:SF1">
    <property type="entry name" value="DUF1479 DOMAIN PROTEIN (AFU_ORTHOLOGUE AFUA_5G09280)"/>
    <property type="match status" value="1"/>
</dbReference>
<evidence type="ECO:0008006" key="3">
    <source>
        <dbReference type="Google" id="ProtNLM"/>
    </source>
</evidence>
<dbReference type="PANTHER" id="PTHR30613">
    <property type="entry name" value="UNCHARACTERIZED PROTEIN YBIU-RELATED"/>
    <property type="match status" value="1"/>
</dbReference>
<dbReference type="RefSeq" id="XP_051448222.1">
    <property type="nucleotide sequence ID" value="XM_051593271.1"/>
</dbReference>
<dbReference type="GeneID" id="75918613"/>
<dbReference type="AlphaFoldDB" id="A0AAD5HIF4"/>
<keyword evidence="2" id="KW-1185">Reference proteome</keyword>